<keyword evidence="2" id="KW-1185">Reference proteome</keyword>
<dbReference type="AlphaFoldDB" id="A0A0M7BA22"/>
<evidence type="ECO:0000313" key="2">
    <source>
        <dbReference type="Proteomes" id="UP000049455"/>
    </source>
</evidence>
<reference evidence="1 2" key="1">
    <citation type="submission" date="2015-09" db="EMBL/GenBank/DDBJ databases">
        <authorList>
            <person name="Jackson K.R."/>
            <person name="Lunt B.L."/>
            <person name="Fisher J.N.B."/>
            <person name="Gardner A.V."/>
            <person name="Bailey M.E."/>
            <person name="Deus L.M."/>
            <person name="Earl A.S."/>
            <person name="Gibby P.D."/>
            <person name="Hartmann K.A."/>
            <person name="Liu J.E."/>
            <person name="Manci A.M."/>
            <person name="Nielsen D.A."/>
            <person name="Solomon M.B."/>
            <person name="Breakwell D.P."/>
            <person name="Burnett S.H."/>
            <person name="Grose J.H."/>
        </authorList>
    </citation>
    <scope>NUCLEOTIDE SEQUENCE [LARGE SCALE GENOMIC DNA]</scope>
    <source>
        <strain evidence="1 2">CECT 7799</strain>
    </source>
</reference>
<proteinExistence type="predicted"/>
<gene>
    <name evidence="1" type="ORF">JSE7799_01758</name>
</gene>
<name>A0A0M7BA22_9RHOB</name>
<sequence>MKRNLETRPSTDFATLLERVRAFLETDRPELEPAPVLRELRAFAAWRDAEVALTAPPSRHEVERYLAECSVQHGNQLGSLRMHRLQVAAPMLWGMPYASMIAVTRRQHQRLPKTNGKSTKEVLRAVVARLPEELQPGLVARMNS</sequence>
<protein>
    <recommendedName>
        <fullName evidence="3">Integrase</fullName>
    </recommendedName>
</protein>
<evidence type="ECO:0008006" key="3">
    <source>
        <dbReference type="Google" id="ProtNLM"/>
    </source>
</evidence>
<organism evidence="1 2">
    <name type="scientific">Jannaschia seosinensis</name>
    <dbReference type="NCBI Taxonomy" id="313367"/>
    <lineage>
        <taxon>Bacteria</taxon>
        <taxon>Pseudomonadati</taxon>
        <taxon>Pseudomonadota</taxon>
        <taxon>Alphaproteobacteria</taxon>
        <taxon>Rhodobacterales</taxon>
        <taxon>Roseobacteraceae</taxon>
        <taxon>Jannaschia</taxon>
    </lineage>
</organism>
<evidence type="ECO:0000313" key="1">
    <source>
        <dbReference type="EMBL" id="CUH39039.1"/>
    </source>
</evidence>
<accession>A0A0M7BA22</accession>
<dbReference type="EMBL" id="CYPR01000108">
    <property type="protein sequence ID" value="CUH39039.1"/>
    <property type="molecule type" value="Genomic_DNA"/>
</dbReference>
<dbReference type="Proteomes" id="UP000049455">
    <property type="component" value="Unassembled WGS sequence"/>
</dbReference>